<dbReference type="GeneID" id="66066578"/>
<dbReference type="EMBL" id="BBTG02000006">
    <property type="protein sequence ID" value="GAO13528.1"/>
    <property type="molecule type" value="Genomic_DNA"/>
</dbReference>
<dbReference type="Proteomes" id="UP000027002">
    <property type="component" value="Chromosome 4"/>
</dbReference>
<organism evidence="2 5">
    <name type="scientific">Ustilaginoidea virens</name>
    <name type="common">Rice false smut fungus</name>
    <name type="synonym">Villosiclava virens</name>
    <dbReference type="NCBI Taxonomy" id="1159556"/>
    <lineage>
        <taxon>Eukaryota</taxon>
        <taxon>Fungi</taxon>
        <taxon>Dikarya</taxon>
        <taxon>Ascomycota</taxon>
        <taxon>Pezizomycotina</taxon>
        <taxon>Sordariomycetes</taxon>
        <taxon>Hypocreomycetidae</taxon>
        <taxon>Hypocreales</taxon>
        <taxon>Clavicipitaceae</taxon>
        <taxon>Ustilaginoidea</taxon>
    </lineage>
</organism>
<reference evidence="3" key="3">
    <citation type="submission" date="2020-03" db="EMBL/GenBank/DDBJ databases">
        <title>A mixture of massive structural variations and highly conserved coding sequences in Ustilaginoidea virens genome.</title>
        <authorList>
            <person name="Zhang K."/>
            <person name="Zhao Z."/>
            <person name="Zhang Z."/>
            <person name="Li Y."/>
            <person name="Hsiang T."/>
            <person name="Sun W."/>
        </authorList>
    </citation>
    <scope>NUCLEOTIDE SEQUENCE</scope>
    <source>
        <strain evidence="3">UV-8b</strain>
    </source>
</reference>
<feature type="region of interest" description="Disordered" evidence="1">
    <location>
        <begin position="427"/>
        <end position="452"/>
    </location>
</feature>
<reference evidence="2" key="1">
    <citation type="journal article" date="2016" name="Genome Announc.">
        <title>Genome Sequence of Ustilaginoidea virens IPU010, a Rice Pathogenic Fungus Causing False Smut.</title>
        <authorList>
            <person name="Kumagai T."/>
            <person name="Ishii T."/>
            <person name="Terai G."/>
            <person name="Umemura M."/>
            <person name="Machida M."/>
            <person name="Asai K."/>
        </authorList>
    </citation>
    <scope>NUCLEOTIDE SEQUENCE [LARGE SCALE GENOMIC DNA]</scope>
    <source>
        <strain evidence="2">IPU010</strain>
    </source>
</reference>
<reference evidence="5" key="2">
    <citation type="journal article" date="2016" name="Genome Announc.">
        <title>Genome sequence of Ustilaginoidea virens IPU010, a rice pathogenic fungus causing false smut.</title>
        <authorList>
            <person name="Kumagai T."/>
            <person name="Ishii T."/>
            <person name="Terai G."/>
            <person name="Umemura M."/>
            <person name="Machida M."/>
            <person name="Asai K."/>
        </authorList>
    </citation>
    <scope>NUCLEOTIDE SEQUENCE [LARGE SCALE GENOMIC DNA]</scope>
    <source>
        <strain evidence="5">IPU010</strain>
    </source>
</reference>
<dbReference type="KEGG" id="uvi:66066578"/>
<keyword evidence="4" id="KW-1185">Reference proteome</keyword>
<dbReference type="Proteomes" id="UP000054053">
    <property type="component" value="Unassembled WGS sequence"/>
</dbReference>
<evidence type="ECO:0000256" key="1">
    <source>
        <dbReference type="SAM" id="MobiDB-lite"/>
    </source>
</evidence>
<dbReference type="OrthoDB" id="5065353at2759"/>
<evidence type="ECO:0000313" key="2">
    <source>
        <dbReference type="EMBL" id="GAO13528.1"/>
    </source>
</evidence>
<dbReference type="RefSeq" id="XP_042999231.1">
    <property type="nucleotide sequence ID" value="XM_043143298.1"/>
</dbReference>
<protein>
    <submittedName>
        <fullName evidence="2">Uncharacterized protein</fullName>
    </submittedName>
</protein>
<evidence type="ECO:0000313" key="4">
    <source>
        <dbReference type="Proteomes" id="UP000027002"/>
    </source>
</evidence>
<evidence type="ECO:0000313" key="5">
    <source>
        <dbReference type="Proteomes" id="UP000054053"/>
    </source>
</evidence>
<name>A0A1B5KRU6_USTVR</name>
<proteinExistence type="predicted"/>
<accession>A0A1B5KRU6</accession>
<sequence>MSMYTINVGVSSVLKPVVVIAAKQHASLQQSLAGDDLVTSPAAGNMPPAPSSPLCYLAQPRQNVLLQIAIQGVDAQFQGQAVTCSLAPKSGWGGTWAPPIAPSPPATVADYFPFSLPAQSVPFGYSGLYTVTLTPTNGGPPVELPQLLALELYVLPVAKLANIFDVGIPLLLLRMFVLAATCQKLSTPDDWVSMVARIAHGSAQPFTGHACKTNEHWLKYETVGGNPSFAGEYGSGGFNLPAWLDSWRVWNQYKKLTTVNCFDQGAIAQTALSLGVPYEELSWEHHQVYGFIPKTPEMIAQTELVGWGPCNNPFFEYKTSDMVLPDYASPDRQPFRNHVWISWSRGKALSEELRAEFNQLVRGDGNYPSQAAAFEKDHGLTMLMIDSCAGPHTGTESRAEYEATKLLVSTPFADNFSSYVKSNTKSSPGRWAEAHSIGPGVTQHSGGTPPVEHTHFLPPGTESAFSSMIQDIKDQDLPSYRPQDPSQLFTGDLDLVSKRFQALVQNSLGGYGCALTGPVPIRPYEASDGSSASEYKFGYTTTRNPDDRDGLRFVSLQFYVYKSGQLATDGLATRLALLSLTSANAQRLGPETTSGTYVSAFANMRAFTLYNVAVRMSGPLFFADFGSAAATQVAIDLAQDMRGGNY</sequence>
<dbReference type="AlphaFoldDB" id="A0A1B5KRU6"/>
<dbReference type="EMBL" id="CP072756">
    <property type="protein sequence ID" value="QUC21558.1"/>
    <property type="molecule type" value="Genomic_DNA"/>
</dbReference>
<evidence type="ECO:0000313" key="3">
    <source>
        <dbReference type="EMBL" id="QUC21558.1"/>
    </source>
</evidence>
<gene>
    <name evidence="3" type="ORF">UV8b_05801</name>
    <name evidence="2" type="ORF">UVI_02015960</name>
</gene>